<name>A0ACC6ANC1_NITWI</name>
<sequence>MDLRHLRYIAAAARNGSFSAAVNEFNDRRQIVSRACRKLYW</sequence>
<keyword evidence="2" id="KW-1185">Reference proteome</keyword>
<proteinExistence type="predicted"/>
<comment type="caution">
    <text evidence="1">The sequence shown here is derived from an EMBL/GenBank/DDBJ whole genome shotgun (WGS) entry which is preliminary data.</text>
</comment>
<evidence type="ECO:0000313" key="1">
    <source>
        <dbReference type="EMBL" id="MCP2001169.1"/>
    </source>
</evidence>
<accession>A0ACC6ANC1</accession>
<gene>
    <name evidence="1" type="ORF">J2S34_003655</name>
</gene>
<organism evidence="1 2">
    <name type="scientific">Nitrobacter winogradskyi</name>
    <name type="common">Nitrobacter agilis</name>
    <dbReference type="NCBI Taxonomy" id="913"/>
    <lineage>
        <taxon>Bacteria</taxon>
        <taxon>Pseudomonadati</taxon>
        <taxon>Pseudomonadota</taxon>
        <taxon>Alphaproteobacteria</taxon>
        <taxon>Hyphomicrobiales</taxon>
        <taxon>Nitrobacteraceae</taxon>
        <taxon>Nitrobacter</taxon>
    </lineage>
</organism>
<dbReference type="Proteomes" id="UP001205486">
    <property type="component" value="Unassembled WGS sequence"/>
</dbReference>
<protein>
    <submittedName>
        <fullName evidence="1">DNA-binding transcriptional LysR family regulator</fullName>
    </submittedName>
</protein>
<reference evidence="1" key="1">
    <citation type="submission" date="2022-03" db="EMBL/GenBank/DDBJ databases">
        <title>Interactions between chemoautotrophic and heterotrophic bacteria.</title>
        <authorList>
            <person name="Santoro A."/>
        </authorList>
    </citation>
    <scope>NUCLEOTIDE SEQUENCE</scope>
    <source>
        <strain evidence="1">Nb-106</strain>
    </source>
</reference>
<keyword evidence="1" id="KW-0238">DNA-binding</keyword>
<evidence type="ECO:0000313" key="2">
    <source>
        <dbReference type="Proteomes" id="UP001205486"/>
    </source>
</evidence>
<dbReference type="EMBL" id="JALJZS010000005">
    <property type="protein sequence ID" value="MCP2001169.1"/>
    <property type="molecule type" value="Genomic_DNA"/>
</dbReference>